<dbReference type="PANTHER" id="PTHR31672:SF13">
    <property type="entry name" value="F-BOX PROTEIN CPR30-LIKE"/>
    <property type="match status" value="1"/>
</dbReference>
<keyword evidence="3" id="KW-1185">Reference proteome</keyword>
<dbReference type="InterPro" id="IPR001810">
    <property type="entry name" value="F-box_dom"/>
</dbReference>
<dbReference type="InterPro" id="IPR036047">
    <property type="entry name" value="F-box-like_dom_sf"/>
</dbReference>
<name>A0A9Q0ZVW7_SALPP</name>
<organism evidence="2 3">
    <name type="scientific">Salix purpurea</name>
    <name type="common">Purple osier willow</name>
    <dbReference type="NCBI Taxonomy" id="77065"/>
    <lineage>
        <taxon>Eukaryota</taxon>
        <taxon>Viridiplantae</taxon>
        <taxon>Streptophyta</taxon>
        <taxon>Embryophyta</taxon>
        <taxon>Tracheophyta</taxon>
        <taxon>Spermatophyta</taxon>
        <taxon>Magnoliopsida</taxon>
        <taxon>eudicotyledons</taxon>
        <taxon>Gunneridae</taxon>
        <taxon>Pentapetalae</taxon>
        <taxon>rosids</taxon>
        <taxon>fabids</taxon>
        <taxon>Malpighiales</taxon>
        <taxon>Salicaceae</taxon>
        <taxon>Saliceae</taxon>
        <taxon>Salix</taxon>
    </lineage>
</organism>
<evidence type="ECO:0000313" key="3">
    <source>
        <dbReference type="Proteomes" id="UP001151532"/>
    </source>
</evidence>
<dbReference type="PROSITE" id="PS50181">
    <property type="entry name" value="FBOX"/>
    <property type="match status" value="1"/>
</dbReference>
<dbReference type="Pfam" id="PF07734">
    <property type="entry name" value="FBA_1"/>
    <property type="match status" value="1"/>
</dbReference>
<dbReference type="InterPro" id="IPR017451">
    <property type="entry name" value="F-box-assoc_interact_dom"/>
</dbReference>
<dbReference type="AlphaFoldDB" id="A0A9Q0ZVW7"/>
<feature type="domain" description="F-box" evidence="1">
    <location>
        <begin position="7"/>
        <end position="52"/>
    </location>
</feature>
<dbReference type="NCBIfam" id="TIGR01640">
    <property type="entry name" value="F_box_assoc_1"/>
    <property type="match status" value="1"/>
</dbReference>
<reference evidence="2" key="2">
    <citation type="journal article" date="2023" name="Int. J. Mol. Sci.">
        <title>De Novo Assembly and Annotation of 11 Diverse Shrub Willow (Salix) Genomes Reveals Novel Gene Organization in Sex-Linked Regions.</title>
        <authorList>
            <person name="Hyden B."/>
            <person name="Feng K."/>
            <person name="Yates T.B."/>
            <person name="Jawdy S."/>
            <person name="Cereghino C."/>
            <person name="Smart L.B."/>
            <person name="Muchero W."/>
        </authorList>
    </citation>
    <scope>NUCLEOTIDE SEQUENCE</scope>
    <source>
        <tissue evidence="2">Shoot tip</tissue>
    </source>
</reference>
<dbReference type="InterPro" id="IPR006527">
    <property type="entry name" value="F-box-assoc_dom_typ1"/>
</dbReference>
<evidence type="ECO:0000313" key="2">
    <source>
        <dbReference type="EMBL" id="KAJ6748888.1"/>
    </source>
</evidence>
<reference evidence="2" key="1">
    <citation type="submission" date="2022-11" db="EMBL/GenBank/DDBJ databases">
        <authorList>
            <person name="Hyden B.L."/>
            <person name="Feng K."/>
            <person name="Yates T."/>
            <person name="Jawdy S."/>
            <person name="Smart L.B."/>
            <person name="Muchero W."/>
        </authorList>
    </citation>
    <scope>NUCLEOTIDE SEQUENCE</scope>
    <source>
        <tissue evidence="2">Shoot tip</tissue>
    </source>
</reference>
<comment type="caution">
    <text evidence="2">The sequence shown here is derived from an EMBL/GenBank/DDBJ whole genome shotgun (WGS) entry which is preliminary data.</text>
</comment>
<dbReference type="SUPFAM" id="SSF81383">
    <property type="entry name" value="F-box domain"/>
    <property type="match status" value="1"/>
</dbReference>
<dbReference type="InterPro" id="IPR050796">
    <property type="entry name" value="SCF_F-box_component"/>
</dbReference>
<dbReference type="CDD" id="cd22157">
    <property type="entry name" value="F-box_AtFBW1-like"/>
    <property type="match status" value="1"/>
</dbReference>
<evidence type="ECO:0000259" key="1">
    <source>
        <dbReference type="PROSITE" id="PS50181"/>
    </source>
</evidence>
<protein>
    <recommendedName>
        <fullName evidence="1">F-box domain-containing protein</fullName>
    </recommendedName>
</protein>
<dbReference type="OrthoDB" id="610337at2759"/>
<dbReference type="Pfam" id="PF00646">
    <property type="entry name" value="F-box"/>
    <property type="match status" value="1"/>
</dbReference>
<dbReference type="SMART" id="SM00256">
    <property type="entry name" value="FBOX"/>
    <property type="match status" value="1"/>
</dbReference>
<accession>A0A9Q0ZVW7</accession>
<dbReference type="Proteomes" id="UP001151532">
    <property type="component" value="Chromosome 12"/>
</dbReference>
<dbReference type="PANTHER" id="PTHR31672">
    <property type="entry name" value="BNACNNG10540D PROTEIN"/>
    <property type="match status" value="1"/>
</dbReference>
<dbReference type="EMBL" id="JAPFFK010000008">
    <property type="protein sequence ID" value="KAJ6748888.1"/>
    <property type="molecule type" value="Genomic_DNA"/>
</dbReference>
<dbReference type="Gene3D" id="1.20.1280.50">
    <property type="match status" value="1"/>
</dbReference>
<gene>
    <name evidence="2" type="ORF">OIU79_029887</name>
</gene>
<proteinExistence type="predicted"/>
<sequence>MAGEEKITEISDLPLSLVMEILSRLPMKTLFNCKLVCKTWPHLISYPLFLELQVARPFTDIMVQIKSRIFLTHVEERATDNNILEVEKTHFDIKVKFPGCNFDVVGSCNGLLCLEITKLTGFKSDPDYRNDPGYKSVCVCNPFLDEYITIPIIPMEERDIMRLGFGNSALSKQYKVIQLFYYGDSHKYLRAEIYTIGTGRWRSVGNAPGKACCLDRYGGAFLHVSLHTVHYYSGPYGFICVFDFESEKFRQFSLPLQCANERFRGLISLGVVEGCLCMSISTHSNPKEFCIWVMKEYGFRDSWTKQFVIENVNIHPYFDYYMPLIFFSNGKILMNRKGLYVASYVTRLKRFQKSIVYNSGEMIWAIKFKPTFVSVQDIAPGEQLSSVRCL</sequence>